<keyword evidence="3" id="KW-1185">Reference proteome</keyword>
<dbReference type="Proteomes" id="UP000230066">
    <property type="component" value="Unassembled WGS sequence"/>
</dbReference>
<evidence type="ECO:0000313" key="2">
    <source>
        <dbReference type="EMBL" id="THD18869.1"/>
    </source>
</evidence>
<dbReference type="AlphaFoldDB" id="A0A4E0QVP5"/>
<reference evidence="2" key="1">
    <citation type="submission" date="2019-03" db="EMBL/GenBank/DDBJ databases">
        <title>Improved annotation for the trematode Fasciola hepatica.</title>
        <authorList>
            <person name="Choi Y.-J."/>
            <person name="Martin J."/>
            <person name="Mitreva M."/>
        </authorList>
    </citation>
    <scope>NUCLEOTIDE SEQUENCE [LARGE SCALE GENOMIC DNA]</scope>
</reference>
<dbReference type="EMBL" id="JXXN02008218">
    <property type="protein sequence ID" value="THD18869.1"/>
    <property type="molecule type" value="Genomic_DNA"/>
</dbReference>
<evidence type="ECO:0000313" key="3">
    <source>
        <dbReference type="Proteomes" id="UP000230066"/>
    </source>
</evidence>
<evidence type="ECO:0000256" key="1">
    <source>
        <dbReference type="SAM" id="SignalP"/>
    </source>
</evidence>
<protein>
    <submittedName>
        <fullName evidence="2">Uncharacterized protein</fullName>
    </submittedName>
</protein>
<comment type="caution">
    <text evidence="2">The sequence shown here is derived from an EMBL/GenBank/DDBJ whole genome shotgun (WGS) entry which is preliminary data.</text>
</comment>
<name>A0A4E0QVP5_FASHE</name>
<keyword evidence="1" id="KW-0732">Signal</keyword>
<feature type="chain" id="PRO_5020038911" evidence="1">
    <location>
        <begin position="21"/>
        <end position="152"/>
    </location>
</feature>
<sequence length="152" mass="17865">MTPAQFVLLFLCFNFDDVDCEETLLEIIDAVNADMTQWKSSLTRFSTQLDEIINRMKDNPTTAKERLFAKELKREEQKEKEKLHTTAWYGVVKLRQSLEEIKTFDTLLGQIYLYLSNLAVKWSQNQNSLFLSENETASFCWWDAHTHIGYIV</sequence>
<feature type="signal peptide" evidence="1">
    <location>
        <begin position="1"/>
        <end position="20"/>
    </location>
</feature>
<accession>A0A4E0QVP5</accession>
<proteinExistence type="predicted"/>
<gene>
    <name evidence="2" type="ORF">D915_010511</name>
</gene>
<organism evidence="2 3">
    <name type="scientific">Fasciola hepatica</name>
    <name type="common">Liver fluke</name>
    <dbReference type="NCBI Taxonomy" id="6192"/>
    <lineage>
        <taxon>Eukaryota</taxon>
        <taxon>Metazoa</taxon>
        <taxon>Spiralia</taxon>
        <taxon>Lophotrochozoa</taxon>
        <taxon>Platyhelminthes</taxon>
        <taxon>Trematoda</taxon>
        <taxon>Digenea</taxon>
        <taxon>Plagiorchiida</taxon>
        <taxon>Echinostomata</taxon>
        <taxon>Echinostomatoidea</taxon>
        <taxon>Fasciolidae</taxon>
        <taxon>Fasciola</taxon>
    </lineage>
</organism>